<dbReference type="InParanoid" id="A0A0Q9WQH0"/>
<keyword evidence="2" id="KW-1185">Reference proteome</keyword>
<dbReference type="AlphaFoldDB" id="A0A0Q9WQH0"/>
<protein>
    <submittedName>
        <fullName evidence="1">Uncharacterized protein, isoform B</fullName>
    </submittedName>
</protein>
<dbReference type="Proteomes" id="UP000008792">
    <property type="component" value="Unassembled WGS sequence"/>
</dbReference>
<accession>A0A0Q9WQH0</accession>
<organism evidence="1 2">
    <name type="scientific">Drosophila virilis</name>
    <name type="common">Fruit fly</name>
    <dbReference type="NCBI Taxonomy" id="7244"/>
    <lineage>
        <taxon>Eukaryota</taxon>
        <taxon>Metazoa</taxon>
        <taxon>Ecdysozoa</taxon>
        <taxon>Arthropoda</taxon>
        <taxon>Hexapoda</taxon>
        <taxon>Insecta</taxon>
        <taxon>Pterygota</taxon>
        <taxon>Neoptera</taxon>
        <taxon>Endopterygota</taxon>
        <taxon>Diptera</taxon>
        <taxon>Brachycera</taxon>
        <taxon>Muscomorpha</taxon>
        <taxon>Ephydroidea</taxon>
        <taxon>Drosophilidae</taxon>
        <taxon>Drosophila</taxon>
    </lineage>
</organism>
<reference evidence="1 2" key="1">
    <citation type="journal article" date="2007" name="Nature">
        <title>Evolution of genes and genomes on the Drosophila phylogeny.</title>
        <authorList>
            <consortium name="Drosophila 12 Genomes Consortium"/>
            <person name="Clark A.G."/>
            <person name="Eisen M.B."/>
            <person name="Smith D.R."/>
            <person name="Bergman C.M."/>
            <person name="Oliver B."/>
            <person name="Markow T.A."/>
            <person name="Kaufman T.C."/>
            <person name="Kellis M."/>
            <person name="Gelbart W."/>
            <person name="Iyer V.N."/>
            <person name="Pollard D.A."/>
            <person name="Sackton T.B."/>
            <person name="Larracuente A.M."/>
            <person name="Singh N.D."/>
            <person name="Abad J.P."/>
            <person name="Abt D.N."/>
            <person name="Adryan B."/>
            <person name="Aguade M."/>
            <person name="Akashi H."/>
            <person name="Anderson W.W."/>
            <person name="Aquadro C.F."/>
            <person name="Ardell D.H."/>
            <person name="Arguello R."/>
            <person name="Artieri C.G."/>
            <person name="Barbash D.A."/>
            <person name="Barker D."/>
            <person name="Barsanti P."/>
            <person name="Batterham P."/>
            <person name="Batzoglou S."/>
            <person name="Begun D."/>
            <person name="Bhutkar A."/>
            <person name="Blanco E."/>
            <person name="Bosak S.A."/>
            <person name="Bradley R.K."/>
            <person name="Brand A.D."/>
            <person name="Brent M.R."/>
            <person name="Brooks A.N."/>
            <person name="Brown R.H."/>
            <person name="Butlin R.K."/>
            <person name="Caggese C."/>
            <person name="Calvi B.R."/>
            <person name="Bernardo de Carvalho A."/>
            <person name="Caspi A."/>
            <person name="Castrezana S."/>
            <person name="Celniker S.E."/>
            <person name="Chang J.L."/>
            <person name="Chapple C."/>
            <person name="Chatterji S."/>
            <person name="Chinwalla A."/>
            <person name="Civetta A."/>
            <person name="Clifton S.W."/>
            <person name="Comeron J.M."/>
            <person name="Costello J.C."/>
            <person name="Coyne J.A."/>
            <person name="Daub J."/>
            <person name="David R.G."/>
            <person name="Delcher A.L."/>
            <person name="Delehaunty K."/>
            <person name="Do C.B."/>
            <person name="Ebling H."/>
            <person name="Edwards K."/>
            <person name="Eickbush T."/>
            <person name="Evans J.D."/>
            <person name="Filipski A."/>
            <person name="Findeiss S."/>
            <person name="Freyhult E."/>
            <person name="Fulton L."/>
            <person name="Fulton R."/>
            <person name="Garcia A.C."/>
            <person name="Gardiner A."/>
            <person name="Garfield D.A."/>
            <person name="Garvin B.E."/>
            <person name="Gibson G."/>
            <person name="Gilbert D."/>
            <person name="Gnerre S."/>
            <person name="Godfrey J."/>
            <person name="Good R."/>
            <person name="Gotea V."/>
            <person name="Gravely B."/>
            <person name="Greenberg A.J."/>
            <person name="Griffiths-Jones S."/>
            <person name="Gross S."/>
            <person name="Guigo R."/>
            <person name="Gustafson E.A."/>
            <person name="Haerty W."/>
            <person name="Hahn M.W."/>
            <person name="Halligan D.L."/>
            <person name="Halpern A.L."/>
            <person name="Halter G.M."/>
            <person name="Han M.V."/>
            <person name="Heger A."/>
            <person name="Hillier L."/>
            <person name="Hinrichs A.S."/>
            <person name="Holmes I."/>
            <person name="Hoskins R.A."/>
            <person name="Hubisz M.J."/>
            <person name="Hultmark D."/>
            <person name="Huntley M.A."/>
            <person name="Jaffe D.B."/>
            <person name="Jagadeeshan S."/>
            <person name="Jeck W.R."/>
            <person name="Johnson J."/>
            <person name="Jones C.D."/>
            <person name="Jordan W.C."/>
            <person name="Karpen G.H."/>
            <person name="Kataoka E."/>
            <person name="Keightley P.D."/>
            <person name="Kheradpour P."/>
            <person name="Kirkness E.F."/>
            <person name="Koerich L.B."/>
            <person name="Kristiansen K."/>
            <person name="Kudrna D."/>
            <person name="Kulathinal R.J."/>
            <person name="Kumar S."/>
            <person name="Kwok R."/>
            <person name="Lander E."/>
            <person name="Langley C.H."/>
            <person name="Lapoint R."/>
            <person name="Lazzaro B.P."/>
            <person name="Lee S.J."/>
            <person name="Levesque L."/>
            <person name="Li R."/>
            <person name="Lin C.F."/>
            <person name="Lin M.F."/>
            <person name="Lindblad-Toh K."/>
            <person name="Llopart A."/>
            <person name="Long M."/>
            <person name="Low L."/>
            <person name="Lozovsky E."/>
            <person name="Lu J."/>
            <person name="Luo M."/>
            <person name="Machado C.A."/>
            <person name="Makalowski W."/>
            <person name="Marzo M."/>
            <person name="Matsuda M."/>
            <person name="Matzkin L."/>
            <person name="McAllister B."/>
            <person name="McBride C.S."/>
            <person name="McKernan B."/>
            <person name="McKernan K."/>
            <person name="Mendez-Lago M."/>
            <person name="Minx P."/>
            <person name="Mollenhauer M.U."/>
            <person name="Montooth K."/>
            <person name="Mount S.M."/>
            <person name="Mu X."/>
            <person name="Myers E."/>
            <person name="Negre B."/>
            <person name="Newfeld S."/>
            <person name="Nielsen R."/>
            <person name="Noor M.A."/>
            <person name="O'Grady P."/>
            <person name="Pachter L."/>
            <person name="Papaceit M."/>
            <person name="Parisi M.J."/>
            <person name="Parisi M."/>
            <person name="Parts L."/>
            <person name="Pedersen J.S."/>
            <person name="Pesole G."/>
            <person name="Phillippy A.M."/>
            <person name="Ponting C.P."/>
            <person name="Pop M."/>
            <person name="Porcelli D."/>
            <person name="Powell J.R."/>
            <person name="Prohaska S."/>
            <person name="Pruitt K."/>
            <person name="Puig M."/>
            <person name="Quesneville H."/>
            <person name="Ram K.R."/>
            <person name="Rand D."/>
            <person name="Rasmussen M.D."/>
            <person name="Reed L.K."/>
            <person name="Reenan R."/>
            <person name="Reily A."/>
            <person name="Remington K.A."/>
            <person name="Rieger T.T."/>
            <person name="Ritchie M.G."/>
            <person name="Robin C."/>
            <person name="Rogers Y.H."/>
            <person name="Rohde C."/>
            <person name="Rozas J."/>
            <person name="Rubenfield M.J."/>
            <person name="Ruiz A."/>
            <person name="Russo S."/>
            <person name="Salzberg S.L."/>
            <person name="Sanchez-Gracia A."/>
            <person name="Saranga D.J."/>
            <person name="Sato H."/>
            <person name="Schaeffer S.W."/>
            <person name="Schatz M.C."/>
            <person name="Schlenke T."/>
            <person name="Schwartz R."/>
            <person name="Segarra C."/>
            <person name="Singh R.S."/>
            <person name="Sirot L."/>
            <person name="Sirota M."/>
            <person name="Sisneros N.B."/>
            <person name="Smith C.D."/>
            <person name="Smith T.F."/>
            <person name="Spieth J."/>
            <person name="Stage D.E."/>
            <person name="Stark A."/>
            <person name="Stephan W."/>
            <person name="Strausberg R.L."/>
            <person name="Strempel S."/>
            <person name="Sturgill D."/>
            <person name="Sutton G."/>
            <person name="Sutton G.G."/>
            <person name="Tao W."/>
            <person name="Teichmann S."/>
            <person name="Tobari Y.N."/>
            <person name="Tomimura Y."/>
            <person name="Tsolas J.M."/>
            <person name="Valente V.L."/>
            <person name="Venter E."/>
            <person name="Venter J.C."/>
            <person name="Vicario S."/>
            <person name="Vieira F.G."/>
            <person name="Vilella A.J."/>
            <person name="Villasante A."/>
            <person name="Walenz B."/>
            <person name="Wang J."/>
            <person name="Wasserman M."/>
            <person name="Watts T."/>
            <person name="Wilson D."/>
            <person name="Wilson R.K."/>
            <person name="Wing R.A."/>
            <person name="Wolfner M.F."/>
            <person name="Wong A."/>
            <person name="Wong G.K."/>
            <person name="Wu C.I."/>
            <person name="Wu G."/>
            <person name="Yamamoto D."/>
            <person name="Yang H.P."/>
            <person name="Yang S.P."/>
            <person name="Yorke J.A."/>
            <person name="Yoshida K."/>
            <person name="Zdobnov E."/>
            <person name="Zhang P."/>
            <person name="Zhang Y."/>
            <person name="Zimin A.V."/>
            <person name="Baldwin J."/>
            <person name="Abdouelleil A."/>
            <person name="Abdulkadir J."/>
            <person name="Abebe A."/>
            <person name="Abera B."/>
            <person name="Abreu J."/>
            <person name="Acer S.C."/>
            <person name="Aftuck L."/>
            <person name="Alexander A."/>
            <person name="An P."/>
            <person name="Anderson E."/>
            <person name="Anderson S."/>
            <person name="Arachi H."/>
            <person name="Azer M."/>
            <person name="Bachantsang P."/>
            <person name="Barry A."/>
            <person name="Bayul T."/>
            <person name="Berlin A."/>
            <person name="Bessette D."/>
            <person name="Bloom T."/>
            <person name="Blye J."/>
            <person name="Boguslavskiy L."/>
            <person name="Bonnet C."/>
            <person name="Boukhgalter B."/>
            <person name="Bourzgui I."/>
            <person name="Brown A."/>
            <person name="Cahill P."/>
            <person name="Channer S."/>
            <person name="Cheshatsang Y."/>
            <person name="Chuda L."/>
            <person name="Citroen M."/>
            <person name="Collymore A."/>
            <person name="Cooke P."/>
            <person name="Costello M."/>
            <person name="D'Aco K."/>
            <person name="Daza R."/>
            <person name="De Haan G."/>
            <person name="DeGray S."/>
            <person name="DeMaso C."/>
            <person name="Dhargay N."/>
            <person name="Dooley K."/>
            <person name="Dooley E."/>
            <person name="Doricent M."/>
            <person name="Dorje P."/>
            <person name="Dorjee K."/>
            <person name="Dupes A."/>
            <person name="Elong R."/>
            <person name="Falk J."/>
            <person name="Farina A."/>
            <person name="Faro S."/>
            <person name="Ferguson D."/>
            <person name="Fisher S."/>
            <person name="Foley C.D."/>
            <person name="Franke A."/>
            <person name="Friedrich D."/>
            <person name="Gadbois L."/>
            <person name="Gearin G."/>
            <person name="Gearin C.R."/>
            <person name="Giannoukos G."/>
            <person name="Goode T."/>
            <person name="Graham J."/>
            <person name="Grandbois E."/>
            <person name="Grewal S."/>
            <person name="Gyaltsen K."/>
            <person name="Hafez N."/>
            <person name="Hagos B."/>
            <person name="Hall J."/>
            <person name="Henson C."/>
            <person name="Hollinger A."/>
            <person name="Honan T."/>
            <person name="Huard M.D."/>
            <person name="Hughes L."/>
            <person name="Hurhula B."/>
            <person name="Husby M.E."/>
            <person name="Kamat A."/>
            <person name="Kanga B."/>
            <person name="Kashin S."/>
            <person name="Khazanovich D."/>
            <person name="Kisner P."/>
            <person name="Lance K."/>
            <person name="Lara M."/>
            <person name="Lee W."/>
            <person name="Lennon N."/>
            <person name="Letendre F."/>
            <person name="LeVine R."/>
            <person name="Lipovsky A."/>
            <person name="Liu X."/>
            <person name="Liu J."/>
            <person name="Liu S."/>
            <person name="Lokyitsang T."/>
            <person name="Lokyitsang Y."/>
            <person name="Lubonja R."/>
            <person name="Lui A."/>
            <person name="MacDonald P."/>
            <person name="Magnisalis V."/>
            <person name="Maru K."/>
            <person name="Matthews C."/>
            <person name="McCusker W."/>
            <person name="McDonough S."/>
            <person name="Mehta T."/>
            <person name="Meldrim J."/>
            <person name="Meneus L."/>
            <person name="Mihai O."/>
            <person name="Mihalev A."/>
            <person name="Mihova T."/>
            <person name="Mittelman R."/>
            <person name="Mlenga V."/>
            <person name="Montmayeur A."/>
            <person name="Mulrain L."/>
            <person name="Navidi A."/>
            <person name="Naylor J."/>
            <person name="Negash T."/>
            <person name="Nguyen T."/>
            <person name="Nguyen N."/>
            <person name="Nicol R."/>
            <person name="Norbu C."/>
            <person name="Norbu N."/>
            <person name="Novod N."/>
            <person name="O'Neill B."/>
            <person name="Osman S."/>
            <person name="Markiewicz E."/>
            <person name="Oyono O.L."/>
            <person name="Patti C."/>
            <person name="Phunkhang P."/>
            <person name="Pierre F."/>
            <person name="Priest M."/>
            <person name="Raghuraman S."/>
            <person name="Rege F."/>
            <person name="Reyes R."/>
            <person name="Rise C."/>
            <person name="Rogov P."/>
            <person name="Ross K."/>
            <person name="Ryan E."/>
            <person name="Settipalli S."/>
            <person name="Shea T."/>
            <person name="Sherpa N."/>
            <person name="Shi L."/>
            <person name="Shih D."/>
            <person name="Sparrow T."/>
            <person name="Spaulding J."/>
            <person name="Stalker J."/>
            <person name="Stange-Thomann N."/>
            <person name="Stavropoulos S."/>
            <person name="Stone C."/>
            <person name="Strader C."/>
            <person name="Tesfaye S."/>
            <person name="Thomson T."/>
            <person name="Thoulutsang Y."/>
            <person name="Thoulutsang D."/>
            <person name="Topham K."/>
            <person name="Topping I."/>
            <person name="Tsamla T."/>
            <person name="Vassiliev H."/>
            <person name="Vo A."/>
            <person name="Wangchuk T."/>
            <person name="Wangdi T."/>
            <person name="Weiand M."/>
            <person name="Wilkinson J."/>
            <person name="Wilson A."/>
            <person name="Yadav S."/>
            <person name="Young G."/>
            <person name="Yu Q."/>
            <person name="Zembek L."/>
            <person name="Zhong D."/>
            <person name="Zimmer A."/>
            <person name="Zwirko Z."/>
            <person name="Jaffe D.B."/>
            <person name="Alvarez P."/>
            <person name="Brockman W."/>
            <person name="Butler J."/>
            <person name="Chin C."/>
            <person name="Gnerre S."/>
            <person name="Grabherr M."/>
            <person name="Kleber M."/>
            <person name="Mauceli E."/>
            <person name="MacCallum I."/>
        </authorList>
    </citation>
    <scope>NUCLEOTIDE SEQUENCE [LARGE SCALE GENOMIC DNA]</scope>
    <source>
        <strain evidence="2">Tucson 15010-1051.87</strain>
    </source>
</reference>
<proteinExistence type="predicted"/>
<sequence>MHILNCCSSHGNICMVEDLKGRWSVMRALVIHKAATPRKQVDKPNSDSYSYCVVLPDVLSGNTENI</sequence>
<name>A0A0Q9WQH0_DROVI</name>
<gene>
    <name evidence="1" type="primary">Dvir\GJ26772</name>
    <name evidence="1" type="ORF">Dvir_GJ26772</name>
</gene>
<dbReference type="EMBL" id="CH940655">
    <property type="protein sequence ID" value="KRF82597.1"/>
    <property type="molecule type" value="Genomic_DNA"/>
</dbReference>
<evidence type="ECO:0000313" key="1">
    <source>
        <dbReference type="EMBL" id="KRF82597.1"/>
    </source>
</evidence>
<evidence type="ECO:0000313" key="2">
    <source>
        <dbReference type="Proteomes" id="UP000008792"/>
    </source>
</evidence>